<dbReference type="InterPro" id="IPR023214">
    <property type="entry name" value="HAD_sf"/>
</dbReference>
<evidence type="ECO:0000256" key="8">
    <source>
        <dbReference type="ARBA" id="ARBA00022553"/>
    </source>
</evidence>
<comment type="similarity">
    <text evidence="3">Belongs to the cation transport ATPase (P-type) (TC 3.A.3) family. Type IIIB subfamily.</text>
</comment>
<dbReference type="InterPro" id="IPR001757">
    <property type="entry name" value="P_typ_ATPase"/>
</dbReference>
<feature type="transmembrane region" description="Helical" evidence="18">
    <location>
        <begin position="842"/>
        <end position="865"/>
    </location>
</feature>
<feature type="domain" description="Cation-transporting P-type ATPase N-terminal" evidence="19">
    <location>
        <begin position="30"/>
        <end position="103"/>
    </location>
</feature>
<dbReference type="InterPro" id="IPR023299">
    <property type="entry name" value="ATPase_P-typ_cyto_dom_N"/>
</dbReference>
<dbReference type="Gene3D" id="3.40.1110.10">
    <property type="entry name" value="Calcium-transporting ATPase, cytoplasmic domain N"/>
    <property type="match status" value="1"/>
</dbReference>
<comment type="catalytic activity">
    <reaction evidence="17">
        <text>Mg(2+)(out) + ATP + H2O = Mg(2+)(in) + ADP + phosphate + H(+)</text>
        <dbReference type="Rhea" id="RHEA:10260"/>
        <dbReference type="ChEBI" id="CHEBI:15377"/>
        <dbReference type="ChEBI" id="CHEBI:15378"/>
        <dbReference type="ChEBI" id="CHEBI:18420"/>
        <dbReference type="ChEBI" id="CHEBI:30616"/>
        <dbReference type="ChEBI" id="CHEBI:43474"/>
        <dbReference type="ChEBI" id="CHEBI:456216"/>
        <dbReference type="EC" id="7.2.2.14"/>
    </reaction>
</comment>
<dbReference type="Pfam" id="PF00122">
    <property type="entry name" value="E1-E2_ATPase"/>
    <property type="match status" value="1"/>
</dbReference>
<keyword evidence="9 18" id="KW-0812">Transmembrane</keyword>
<dbReference type="InterPro" id="IPR004014">
    <property type="entry name" value="ATPase_P-typ_cation-transptr_N"/>
</dbReference>
<dbReference type="PRINTS" id="PR01836">
    <property type="entry name" value="MGATPASE"/>
</dbReference>
<reference evidence="20 21" key="1">
    <citation type="submission" date="2020-10" db="EMBL/GenBank/DDBJ databases">
        <title>Blautia liquoris sp.nov., isolated from the mud in a fermentation cellar used for the production of Chinese strong-flavoured liquor.</title>
        <authorList>
            <person name="Lu L."/>
        </authorList>
    </citation>
    <scope>NUCLEOTIDE SEQUENCE [LARGE SCALE GENOMIC DNA]</scope>
    <source>
        <strain evidence="20 21">LZLJ-3</strain>
    </source>
</reference>
<evidence type="ECO:0000256" key="7">
    <source>
        <dbReference type="ARBA" id="ARBA00022519"/>
    </source>
</evidence>
<feature type="transmembrane region" description="Helical" evidence="18">
    <location>
        <begin position="75"/>
        <end position="101"/>
    </location>
</feature>
<proteinExistence type="inferred from homology"/>
<evidence type="ECO:0000256" key="12">
    <source>
        <dbReference type="ARBA" id="ARBA00022842"/>
    </source>
</evidence>
<dbReference type="Proteomes" id="UP000593601">
    <property type="component" value="Chromosome"/>
</dbReference>
<dbReference type="InterPro" id="IPR044492">
    <property type="entry name" value="P_typ_ATPase_HD_dom"/>
</dbReference>
<gene>
    <name evidence="20" type="primary">mgtA</name>
    <name evidence="20" type="ORF">INP51_10855</name>
</gene>
<evidence type="ECO:0000256" key="15">
    <source>
        <dbReference type="ARBA" id="ARBA00023136"/>
    </source>
</evidence>
<dbReference type="InterPro" id="IPR023298">
    <property type="entry name" value="ATPase_P-typ_TM_dom_sf"/>
</dbReference>
<dbReference type="Pfam" id="PF00689">
    <property type="entry name" value="Cation_ATPase_C"/>
    <property type="match status" value="1"/>
</dbReference>
<dbReference type="InterPro" id="IPR008250">
    <property type="entry name" value="ATPase_P-typ_transduc_dom_A_sf"/>
</dbReference>
<keyword evidence="7" id="KW-0997">Cell inner membrane</keyword>
<dbReference type="GO" id="GO:0015444">
    <property type="term" value="F:P-type magnesium transporter activity"/>
    <property type="evidence" value="ECO:0007669"/>
    <property type="project" value="UniProtKB-EC"/>
</dbReference>
<dbReference type="Pfam" id="PF13246">
    <property type="entry name" value="Cation_ATPase"/>
    <property type="match status" value="1"/>
</dbReference>
<dbReference type="KEGG" id="bliq:INP51_10855"/>
<dbReference type="Pfam" id="PF00690">
    <property type="entry name" value="Cation_ATPase_N"/>
    <property type="match status" value="1"/>
</dbReference>
<dbReference type="CDD" id="cd02077">
    <property type="entry name" value="P-type_ATPase_Mg"/>
    <property type="match status" value="1"/>
</dbReference>
<accession>A0A7M2REE3</accession>
<keyword evidence="11" id="KW-0067">ATP-binding</keyword>
<dbReference type="SFLD" id="SFLDG00002">
    <property type="entry name" value="C1.7:_P-type_atpase_like"/>
    <property type="match status" value="1"/>
</dbReference>
<dbReference type="InterPro" id="IPR006415">
    <property type="entry name" value="P-type_ATPase_IIIB"/>
</dbReference>
<evidence type="ECO:0000256" key="2">
    <source>
        <dbReference type="ARBA" id="ARBA00004429"/>
    </source>
</evidence>
<dbReference type="SFLD" id="SFLDF00027">
    <property type="entry name" value="p-type_atpase"/>
    <property type="match status" value="1"/>
</dbReference>
<dbReference type="GO" id="GO:0005886">
    <property type="term" value="C:plasma membrane"/>
    <property type="evidence" value="ECO:0007669"/>
    <property type="project" value="UniProtKB-SubCell"/>
</dbReference>
<evidence type="ECO:0000256" key="5">
    <source>
        <dbReference type="ARBA" id="ARBA00013555"/>
    </source>
</evidence>
<keyword evidence="15 18" id="KW-0472">Membrane</keyword>
<keyword evidence="10" id="KW-0547">Nucleotide-binding</keyword>
<dbReference type="SUPFAM" id="SSF81665">
    <property type="entry name" value="Calcium ATPase, transmembrane domain M"/>
    <property type="match status" value="1"/>
</dbReference>
<evidence type="ECO:0000256" key="18">
    <source>
        <dbReference type="SAM" id="Phobius"/>
    </source>
</evidence>
<dbReference type="SMART" id="SM00831">
    <property type="entry name" value="Cation_ATPase_N"/>
    <property type="match status" value="1"/>
</dbReference>
<dbReference type="Gene3D" id="3.40.50.1000">
    <property type="entry name" value="HAD superfamily/HAD-like"/>
    <property type="match status" value="1"/>
</dbReference>
<dbReference type="EMBL" id="CP063304">
    <property type="protein sequence ID" value="QOV18508.1"/>
    <property type="molecule type" value="Genomic_DNA"/>
</dbReference>
<protein>
    <recommendedName>
        <fullName evidence="5">Magnesium-transporting ATPase, P-type 1</fullName>
        <ecNumber evidence="4">7.2.2.14</ecNumber>
    </recommendedName>
    <alternativeName>
        <fullName evidence="16">Mg(2+) transport ATPase, P-type 1</fullName>
    </alternativeName>
</protein>
<evidence type="ECO:0000256" key="17">
    <source>
        <dbReference type="ARBA" id="ARBA00047295"/>
    </source>
</evidence>
<feature type="transmembrane region" description="Helical" evidence="18">
    <location>
        <begin position="113"/>
        <end position="132"/>
    </location>
</feature>
<dbReference type="SUPFAM" id="SSF81660">
    <property type="entry name" value="Metal cation-transporting ATPase, ATP-binding domain N"/>
    <property type="match status" value="1"/>
</dbReference>
<evidence type="ECO:0000256" key="4">
    <source>
        <dbReference type="ARBA" id="ARBA00012786"/>
    </source>
</evidence>
<evidence type="ECO:0000256" key="3">
    <source>
        <dbReference type="ARBA" id="ARBA00008746"/>
    </source>
</evidence>
<evidence type="ECO:0000256" key="11">
    <source>
        <dbReference type="ARBA" id="ARBA00022840"/>
    </source>
</evidence>
<keyword evidence="6" id="KW-1003">Cell membrane</keyword>
<evidence type="ECO:0000256" key="6">
    <source>
        <dbReference type="ARBA" id="ARBA00022475"/>
    </source>
</evidence>
<dbReference type="PROSITE" id="PS00154">
    <property type="entry name" value="ATPASE_E1_E2"/>
    <property type="match status" value="1"/>
</dbReference>
<feature type="transmembrane region" description="Helical" evidence="18">
    <location>
        <begin position="277"/>
        <end position="295"/>
    </location>
</feature>
<dbReference type="NCBIfam" id="NF011702">
    <property type="entry name" value="PRK15122.1"/>
    <property type="match status" value="1"/>
</dbReference>
<evidence type="ECO:0000256" key="9">
    <source>
        <dbReference type="ARBA" id="ARBA00022692"/>
    </source>
</evidence>
<dbReference type="SUPFAM" id="SSF81653">
    <property type="entry name" value="Calcium ATPase, transduction domain A"/>
    <property type="match status" value="1"/>
</dbReference>
<organism evidence="20 21">
    <name type="scientific">Blautia liquoris</name>
    <dbReference type="NCBI Taxonomy" id="2779518"/>
    <lineage>
        <taxon>Bacteria</taxon>
        <taxon>Bacillati</taxon>
        <taxon>Bacillota</taxon>
        <taxon>Clostridia</taxon>
        <taxon>Lachnospirales</taxon>
        <taxon>Lachnospiraceae</taxon>
        <taxon>Blautia</taxon>
    </lineage>
</organism>
<keyword evidence="21" id="KW-1185">Reference proteome</keyword>
<feature type="transmembrane region" description="Helical" evidence="18">
    <location>
        <begin position="877"/>
        <end position="896"/>
    </location>
</feature>
<keyword evidence="13" id="KW-1278">Translocase</keyword>
<feature type="transmembrane region" description="Helical" evidence="18">
    <location>
        <begin position="762"/>
        <end position="785"/>
    </location>
</feature>
<comment type="function">
    <text evidence="1">Mediates magnesium influx to the cytosol.</text>
</comment>
<dbReference type="SFLD" id="SFLDS00003">
    <property type="entry name" value="Haloacid_Dehalogenase"/>
    <property type="match status" value="1"/>
</dbReference>
<dbReference type="GO" id="GO:0016887">
    <property type="term" value="F:ATP hydrolysis activity"/>
    <property type="evidence" value="ECO:0007669"/>
    <property type="project" value="InterPro"/>
</dbReference>
<dbReference type="InterPro" id="IPR059000">
    <property type="entry name" value="ATPase_P-type_domA"/>
</dbReference>
<dbReference type="InterPro" id="IPR036412">
    <property type="entry name" value="HAD-like_sf"/>
</dbReference>
<evidence type="ECO:0000256" key="16">
    <source>
        <dbReference type="ARBA" id="ARBA00029806"/>
    </source>
</evidence>
<evidence type="ECO:0000256" key="1">
    <source>
        <dbReference type="ARBA" id="ARBA00003954"/>
    </source>
</evidence>
<keyword evidence="8" id="KW-0597">Phosphoprotein</keyword>
<comment type="subcellular location">
    <subcellularLocation>
        <location evidence="2">Cell inner membrane</location>
        <topology evidence="2">Multi-pass membrane protein</topology>
    </subcellularLocation>
</comment>
<dbReference type="InterPro" id="IPR006068">
    <property type="entry name" value="ATPase_P-typ_cation-transptr_C"/>
</dbReference>
<dbReference type="RefSeq" id="WP_193734870.1">
    <property type="nucleotide sequence ID" value="NZ_CP063304.1"/>
</dbReference>
<dbReference type="InterPro" id="IPR018303">
    <property type="entry name" value="ATPase_P-typ_P_site"/>
</dbReference>
<keyword evidence="12" id="KW-0460">Magnesium</keyword>
<name>A0A7M2REE3_9FIRM</name>
<dbReference type="GO" id="GO:0005524">
    <property type="term" value="F:ATP binding"/>
    <property type="evidence" value="ECO:0007669"/>
    <property type="project" value="UniProtKB-KW"/>
</dbReference>
<dbReference type="EC" id="7.2.2.14" evidence="4"/>
<dbReference type="NCBIfam" id="TIGR01494">
    <property type="entry name" value="ATPase_P-type"/>
    <property type="match status" value="2"/>
</dbReference>
<dbReference type="AlphaFoldDB" id="A0A7M2REE3"/>
<evidence type="ECO:0000313" key="20">
    <source>
        <dbReference type="EMBL" id="QOV18508.1"/>
    </source>
</evidence>
<evidence type="ECO:0000256" key="10">
    <source>
        <dbReference type="ARBA" id="ARBA00022741"/>
    </source>
</evidence>
<dbReference type="PANTHER" id="PTHR42861">
    <property type="entry name" value="CALCIUM-TRANSPORTING ATPASE"/>
    <property type="match status" value="1"/>
</dbReference>
<feature type="transmembrane region" description="Helical" evidence="18">
    <location>
        <begin position="307"/>
        <end position="331"/>
    </location>
</feature>
<dbReference type="Gene3D" id="1.20.1110.10">
    <property type="entry name" value="Calcium-transporting ATPase, transmembrane domain"/>
    <property type="match status" value="1"/>
</dbReference>
<evidence type="ECO:0000259" key="19">
    <source>
        <dbReference type="SMART" id="SM00831"/>
    </source>
</evidence>
<dbReference type="NCBIfam" id="TIGR01524">
    <property type="entry name" value="ATPase-IIIB_Mg"/>
    <property type="match status" value="1"/>
</dbReference>
<evidence type="ECO:0000313" key="21">
    <source>
        <dbReference type="Proteomes" id="UP000593601"/>
    </source>
</evidence>
<dbReference type="Gene3D" id="2.70.150.10">
    <property type="entry name" value="Calcium-transporting ATPase, cytoplasmic transduction domain A"/>
    <property type="match status" value="1"/>
</dbReference>
<dbReference type="SUPFAM" id="SSF56784">
    <property type="entry name" value="HAD-like"/>
    <property type="match status" value="1"/>
</dbReference>
<keyword evidence="14 18" id="KW-1133">Transmembrane helix</keyword>
<sequence length="908" mass="99341">MKKKLFYRTEVKKTAEETACRAKTTERLKSTATAEVDALYNYLETTPDGLGEQAVEKSREQYGGNQITRGKKNSLAMGIIQAFINPFTAVLFILAAISLFTDVIMADTGEKNPMTVVIIVSMVLISGILRFVQEARSGNAADNLLKMIKTTTNVERQGIGRAEIPLEDVVVGDLIHLSAGDMIPADLRIIAARDLFISQSALTGESASVEKTSGAYNGDCDAVTEIPNLAFMGTNVISGTASGLVVAAGDDTIFGDMAKNIDVQPVKTSFEKGVNSVSWLLIRFMLVMVTVVLFINGFTNGDWMEAILFSISVAVGLTPEMLPMIVTTCLAKGAVSMSREKTIVKNLNSIQNLGSIDILCTDKTGTLTQDKVVLEYHMDIHGNEDARVLRHAFLNSYYQTGLKNLMDVAIIERTHEEENTEQSLSGLSDQYQKVDEIPFDFERRRMSVVVSDSTGKTQMITKGAVEEMLSISNYAEYDGQVIPLTQSIREYILRKVNDLNEDGMRVIAVAQKTNPSPVGAFSVTDESNMVLIGYLAFLDPPKESTAQAVKALHQHGVEVKILTGDNDKVTRSVCRQVGIPVGHMLLGSDLDKMSDIELGEAAEKTSVFAKLSPQQKARVITVLRDQGHSVGYMGDGINDAAGMKASDVGISVDTAVDIAKESADVILLEKDLTVLDKGIIEGRKTYANMIKYIKMTASSNFGNVFSVVIASAFLPFIPMLPIHLILLNLIYDLSCTAIPWDNVDGEFLAVPRKWDASSIGKFMLWIGPTSSVFDITTYLLLYFIICPAMCGGQLYHQITDPGMKAYYIALFHSGWFVESMWSQTLVIHMIRTPKLPFIQSHASLSVTLLTFSGIAALTVIPFTPFGASIGLAELPPVYFAWLGLTILLYMLLATAAKNMFVRRYGELL</sequence>
<evidence type="ECO:0000256" key="13">
    <source>
        <dbReference type="ARBA" id="ARBA00022967"/>
    </source>
</evidence>
<evidence type="ECO:0000256" key="14">
    <source>
        <dbReference type="ARBA" id="ARBA00022989"/>
    </source>
</evidence>